<evidence type="ECO:0000256" key="2">
    <source>
        <dbReference type="ARBA" id="ARBA00005698"/>
    </source>
</evidence>
<evidence type="ECO:0000256" key="7">
    <source>
        <dbReference type="ARBA" id="ARBA00022692"/>
    </source>
</evidence>
<evidence type="ECO:0000256" key="6">
    <source>
        <dbReference type="ARBA" id="ARBA00022660"/>
    </source>
</evidence>
<keyword evidence="10 16" id="KW-1133">Transmembrane helix</keyword>
<gene>
    <name evidence="17" type="primary">ND6</name>
</gene>
<sequence length="157" mass="18113">MMVKIIMTISTLIMFLKTPMSMGVLLLTQTTLATLLISKMAVTSWMSMVMFMMFIGGLLILFMYMSSIASNEKFKPNFKLMLILTMVIIPTEEILMEIQTNELMSMNIKMDMISMSKIYNKKTMMMTLFLFIYMLLTMISVTTIVKMFKGPLRAKNI</sequence>
<evidence type="ECO:0000256" key="16">
    <source>
        <dbReference type="SAM" id="Phobius"/>
    </source>
</evidence>
<evidence type="ECO:0000256" key="3">
    <source>
        <dbReference type="ARBA" id="ARBA00012944"/>
    </source>
</evidence>
<keyword evidence="9" id="KW-0249">Electron transport</keyword>
<dbReference type="GO" id="GO:0008137">
    <property type="term" value="F:NADH dehydrogenase (ubiquinone) activity"/>
    <property type="evidence" value="ECO:0007669"/>
    <property type="project" value="UniProtKB-EC"/>
</dbReference>
<keyword evidence="6" id="KW-0679">Respiratory chain</keyword>
<evidence type="ECO:0000256" key="4">
    <source>
        <dbReference type="ARBA" id="ARBA00021095"/>
    </source>
</evidence>
<evidence type="ECO:0000256" key="8">
    <source>
        <dbReference type="ARBA" id="ARBA00022967"/>
    </source>
</evidence>
<comment type="catalytic activity">
    <reaction evidence="15">
        <text>a ubiquinone + NADH + 5 H(+)(in) = a ubiquinol + NAD(+) + 4 H(+)(out)</text>
        <dbReference type="Rhea" id="RHEA:29091"/>
        <dbReference type="Rhea" id="RHEA-COMP:9565"/>
        <dbReference type="Rhea" id="RHEA-COMP:9566"/>
        <dbReference type="ChEBI" id="CHEBI:15378"/>
        <dbReference type="ChEBI" id="CHEBI:16389"/>
        <dbReference type="ChEBI" id="CHEBI:17976"/>
        <dbReference type="ChEBI" id="CHEBI:57540"/>
        <dbReference type="ChEBI" id="CHEBI:57945"/>
        <dbReference type="EC" id="7.1.1.2"/>
    </reaction>
</comment>
<evidence type="ECO:0000256" key="11">
    <source>
        <dbReference type="ARBA" id="ARBA00023027"/>
    </source>
</evidence>
<dbReference type="EMBL" id="MZ433366">
    <property type="protein sequence ID" value="QXX99454.1"/>
    <property type="molecule type" value="Genomic_DNA"/>
</dbReference>
<dbReference type="AlphaFoldDB" id="A0A8F8AFF8"/>
<evidence type="ECO:0000256" key="9">
    <source>
        <dbReference type="ARBA" id="ARBA00022982"/>
    </source>
</evidence>
<accession>A0A8F8AFF8</accession>
<comment type="similarity">
    <text evidence="2">Belongs to the complex I subunit 6 family.</text>
</comment>
<keyword evidence="13 16" id="KW-0472">Membrane</keyword>
<keyword evidence="7 16" id="KW-0812">Transmembrane</keyword>
<feature type="transmembrane region" description="Helical" evidence="16">
    <location>
        <begin position="48"/>
        <end position="66"/>
    </location>
</feature>
<feature type="transmembrane region" description="Helical" evidence="16">
    <location>
        <begin position="78"/>
        <end position="96"/>
    </location>
</feature>
<keyword evidence="11" id="KW-0520">NAD</keyword>
<evidence type="ECO:0000256" key="14">
    <source>
        <dbReference type="ARBA" id="ARBA00031019"/>
    </source>
</evidence>
<evidence type="ECO:0000313" key="17">
    <source>
        <dbReference type="EMBL" id="QXX99454.1"/>
    </source>
</evidence>
<name>A0A8F8AFF8_9HEMI</name>
<evidence type="ECO:0000256" key="10">
    <source>
        <dbReference type="ARBA" id="ARBA00022989"/>
    </source>
</evidence>
<comment type="subcellular location">
    <subcellularLocation>
        <location evidence="1">Mitochondrion membrane</location>
        <topology evidence="1">Multi-pass membrane protein</topology>
    </subcellularLocation>
</comment>
<dbReference type="EC" id="7.1.1.2" evidence="3"/>
<geneLocation type="mitochondrion" evidence="17"/>
<evidence type="ECO:0000256" key="15">
    <source>
        <dbReference type="ARBA" id="ARBA00049551"/>
    </source>
</evidence>
<feature type="transmembrane region" description="Helical" evidence="16">
    <location>
        <begin position="124"/>
        <end position="145"/>
    </location>
</feature>
<dbReference type="PANTHER" id="PTHR11435">
    <property type="entry name" value="NADH UBIQUINONE OXIDOREDUCTASE SUBUNIT ND6"/>
    <property type="match status" value="1"/>
</dbReference>
<evidence type="ECO:0000256" key="1">
    <source>
        <dbReference type="ARBA" id="ARBA00004225"/>
    </source>
</evidence>
<evidence type="ECO:0000256" key="12">
    <source>
        <dbReference type="ARBA" id="ARBA00023128"/>
    </source>
</evidence>
<dbReference type="GO" id="GO:0031966">
    <property type="term" value="C:mitochondrial membrane"/>
    <property type="evidence" value="ECO:0007669"/>
    <property type="project" value="UniProtKB-SubCell"/>
</dbReference>
<protein>
    <recommendedName>
        <fullName evidence="4">NADH-ubiquinone oxidoreductase chain 6</fullName>
        <ecNumber evidence="3">7.1.1.2</ecNumber>
    </recommendedName>
    <alternativeName>
        <fullName evidence="14">NADH dehydrogenase subunit 6</fullName>
    </alternativeName>
</protein>
<organism evidence="17">
    <name type="scientific">Aconurella prolixa</name>
    <dbReference type="NCBI Taxonomy" id="1671185"/>
    <lineage>
        <taxon>Eukaryota</taxon>
        <taxon>Metazoa</taxon>
        <taxon>Ecdysozoa</taxon>
        <taxon>Arthropoda</taxon>
        <taxon>Hexapoda</taxon>
        <taxon>Insecta</taxon>
        <taxon>Pterygota</taxon>
        <taxon>Neoptera</taxon>
        <taxon>Paraneoptera</taxon>
        <taxon>Hemiptera</taxon>
        <taxon>Auchenorrhyncha</taxon>
        <taxon>Membracoidea</taxon>
        <taxon>Cicadellidae</taxon>
        <taxon>Deltocephalinae</taxon>
        <taxon>Chiasmini</taxon>
        <taxon>Aconurella</taxon>
    </lineage>
</organism>
<reference evidence="17" key="1">
    <citation type="submission" date="2021-06" db="EMBL/GenBank/DDBJ databases">
        <authorList>
            <person name="Wu K."/>
            <person name="Duan y."/>
        </authorList>
    </citation>
    <scope>NUCLEOTIDE SEQUENCE</scope>
</reference>
<keyword evidence="8" id="KW-1278">Translocase</keyword>
<dbReference type="InterPro" id="IPR050269">
    <property type="entry name" value="ComplexI_Subunit6"/>
</dbReference>
<evidence type="ECO:0000256" key="13">
    <source>
        <dbReference type="ARBA" id="ARBA00023136"/>
    </source>
</evidence>
<keyword evidence="5" id="KW-0813">Transport</keyword>
<evidence type="ECO:0000256" key="5">
    <source>
        <dbReference type="ARBA" id="ARBA00022448"/>
    </source>
</evidence>
<dbReference type="PANTHER" id="PTHR11435:SF1">
    <property type="entry name" value="NADH-UBIQUINONE OXIDOREDUCTASE CHAIN 6"/>
    <property type="match status" value="1"/>
</dbReference>
<keyword evidence="12 17" id="KW-0496">Mitochondrion</keyword>
<proteinExistence type="inferred from homology"/>